<dbReference type="OrthoDB" id="8189004at2759"/>
<feature type="transmembrane region" description="Helical" evidence="2">
    <location>
        <begin position="55"/>
        <end position="74"/>
    </location>
</feature>
<keyword evidence="2" id="KW-0812">Transmembrane</keyword>
<evidence type="ECO:0000256" key="1">
    <source>
        <dbReference type="SAM" id="MobiDB-lite"/>
    </source>
</evidence>
<dbReference type="Proteomes" id="UP000292052">
    <property type="component" value="Unassembled WGS sequence"/>
</dbReference>
<comment type="caution">
    <text evidence="3">The sequence shown here is derived from an EMBL/GenBank/DDBJ whole genome shotgun (WGS) entry which is preliminary data.</text>
</comment>
<keyword evidence="2" id="KW-1133">Transmembrane helix</keyword>
<organism evidence="3 4">
    <name type="scientific">Asbolus verrucosus</name>
    <name type="common">Desert ironclad beetle</name>
    <dbReference type="NCBI Taxonomy" id="1661398"/>
    <lineage>
        <taxon>Eukaryota</taxon>
        <taxon>Metazoa</taxon>
        <taxon>Ecdysozoa</taxon>
        <taxon>Arthropoda</taxon>
        <taxon>Hexapoda</taxon>
        <taxon>Insecta</taxon>
        <taxon>Pterygota</taxon>
        <taxon>Neoptera</taxon>
        <taxon>Endopterygota</taxon>
        <taxon>Coleoptera</taxon>
        <taxon>Polyphaga</taxon>
        <taxon>Cucujiformia</taxon>
        <taxon>Tenebrionidae</taxon>
        <taxon>Pimeliinae</taxon>
        <taxon>Asbolus</taxon>
    </lineage>
</organism>
<gene>
    <name evidence="3" type="ORF">BDFB_012023</name>
</gene>
<dbReference type="AlphaFoldDB" id="A0A482W7V6"/>
<accession>A0A482W7V6</accession>
<protein>
    <submittedName>
        <fullName evidence="3">Uncharacterized protein</fullName>
    </submittedName>
</protein>
<dbReference type="EMBL" id="QDEB01018880">
    <property type="protein sequence ID" value="RZC41261.1"/>
    <property type="molecule type" value="Genomic_DNA"/>
</dbReference>
<sequence>MILGTTYVMAAEPDGSHGQNTTTLPLFTTTLDPEEVKRQENTEQLYKTYDVMTGVRIAATLGAFFGLMVILVLYKSKSKTEKALEDPDFTAAAVAEVEEEERQLAAVLEATAYQQLNPKKARRSLDTSSMPPGWIKTTARFSSVGGYSSLMEPPTRTHSRLPCFIDEDSPPEEDRSIYDEVYYDG</sequence>
<reference evidence="3 4" key="1">
    <citation type="submission" date="2017-03" db="EMBL/GenBank/DDBJ databases">
        <title>Genome of the blue death feigning beetle - Asbolus verrucosus.</title>
        <authorList>
            <person name="Rider S.D."/>
        </authorList>
    </citation>
    <scope>NUCLEOTIDE SEQUENCE [LARGE SCALE GENOMIC DNA]</scope>
    <source>
        <strain evidence="3">Butters</strain>
        <tissue evidence="3">Head and leg muscle</tissue>
    </source>
</reference>
<keyword evidence="4" id="KW-1185">Reference proteome</keyword>
<evidence type="ECO:0000313" key="4">
    <source>
        <dbReference type="Proteomes" id="UP000292052"/>
    </source>
</evidence>
<name>A0A482W7V6_ASBVE</name>
<proteinExistence type="predicted"/>
<dbReference type="STRING" id="1661398.A0A482W7V6"/>
<keyword evidence="2" id="KW-0472">Membrane</keyword>
<feature type="region of interest" description="Disordered" evidence="1">
    <location>
        <begin position="150"/>
        <end position="178"/>
    </location>
</feature>
<evidence type="ECO:0000256" key="2">
    <source>
        <dbReference type="SAM" id="Phobius"/>
    </source>
</evidence>
<evidence type="ECO:0000313" key="3">
    <source>
        <dbReference type="EMBL" id="RZC41261.1"/>
    </source>
</evidence>